<keyword evidence="1" id="KW-0472">Membrane</keyword>
<evidence type="ECO:0000256" key="1">
    <source>
        <dbReference type="SAM" id="Phobius"/>
    </source>
</evidence>
<accession>A0A3N4KLC1</accession>
<evidence type="ECO:0000313" key="3">
    <source>
        <dbReference type="Proteomes" id="UP000277580"/>
    </source>
</evidence>
<dbReference type="AlphaFoldDB" id="A0A3N4KLC1"/>
<keyword evidence="3" id="KW-1185">Reference proteome</keyword>
<feature type="non-terminal residue" evidence="2">
    <location>
        <position position="65"/>
    </location>
</feature>
<dbReference type="InParanoid" id="A0A3N4KLC1"/>
<feature type="transmembrane region" description="Helical" evidence="1">
    <location>
        <begin position="20"/>
        <end position="38"/>
    </location>
</feature>
<reference evidence="2 3" key="1">
    <citation type="journal article" date="2018" name="Nat. Ecol. Evol.">
        <title>Pezizomycetes genomes reveal the molecular basis of ectomycorrhizal truffle lifestyle.</title>
        <authorList>
            <person name="Murat C."/>
            <person name="Payen T."/>
            <person name="Noel B."/>
            <person name="Kuo A."/>
            <person name="Morin E."/>
            <person name="Chen J."/>
            <person name="Kohler A."/>
            <person name="Krizsan K."/>
            <person name="Balestrini R."/>
            <person name="Da Silva C."/>
            <person name="Montanini B."/>
            <person name="Hainaut M."/>
            <person name="Levati E."/>
            <person name="Barry K.W."/>
            <person name="Belfiori B."/>
            <person name="Cichocki N."/>
            <person name="Clum A."/>
            <person name="Dockter R.B."/>
            <person name="Fauchery L."/>
            <person name="Guy J."/>
            <person name="Iotti M."/>
            <person name="Le Tacon F."/>
            <person name="Lindquist E.A."/>
            <person name="Lipzen A."/>
            <person name="Malagnac F."/>
            <person name="Mello A."/>
            <person name="Molinier V."/>
            <person name="Miyauchi S."/>
            <person name="Poulain J."/>
            <person name="Riccioni C."/>
            <person name="Rubini A."/>
            <person name="Sitrit Y."/>
            <person name="Splivallo R."/>
            <person name="Traeger S."/>
            <person name="Wang M."/>
            <person name="Zifcakova L."/>
            <person name="Wipf D."/>
            <person name="Zambonelli A."/>
            <person name="Paolocci F."/>
            <person name="Nowrousian M."/>
            <person name="Ottonello S."/>
            <person name="Baldrian P."/>
            <person name="Spatafora J.W."/>
            <person name="Henrissat B."/>
            <person name="Nagy L.G."/>
            <person name="Aury J.M."/>
            <person name="Wincker P."/>
            <person name="Grigoriev I.V."/>
            <person name="Bonfante P."/>
            <person name="Martin F.M."/>
        </authorList>
    </citation>
    <scope>NUCLEOTIDE SEQUENCE [LARGE SCALE GENOMIC DNA]</scope>
    <source>
        <strain evidence="2 3">CCBAS932</strain>
    </source>
</reference>
<proteinExistence type="predicted"/>
<keyword evidence="1" id="KW-1133">Transmembrane helix</keyword>
<keyword evidence="1" id="KW-0812">Transmembrane</keyword>
<sequence length="65" mass="7253">MLHKPEWPKLSMKSRTVSAGARTSGSLFTLLVAVWIAARIKRSIWRACIQSVSGVGYLPEIPREN</sequence>
<dbReference type="Proteomes" id="UP000277580">
    <property type="component" value="Unassembled WGS sequence"/>
</dbReference>
<gene>
    <name evidence="2" type="ORF">P167DRAFT_537882</name>
</gene>
<organism evidence="2 3">
    <name type="scientific">Morchella conica CCBAS932</name>
    <dbReference type="NCBI Taxonomy" id="1392247"/>
    <lineage>
        <taxon>Eukaryota</taxon>
        <taxon>Fungi</taxon>
        <taxon>Dikarya</taxon>
        <taxon>Ascomycota</taxon>
        <taxon>Pezizomycotina</taxon>
        <taxon>Pezizomycetes</taxon>
        <taxon>Pezizales</taxon>
        <taxon>Morchellaceae</taxon>
        <taxon>Morchella</taxon>
    </lineage>
</organism>
<dbReference type="EMBL" id="ML119145">
    <property type="protein sequence ID" value="RPB10179.1"/>
    <property type="molecule type" value="Genomic_DNA"/>
</dbReference>
<protein>
    <submittedName>
        <fullName evidence="2">Uncharacterized protein</fullName>
    </submittedName>
</protein>
<evidence type="ECO:0000313" key="2">
    <source>
        <dbReference type="EMBL" id="RPB10179.1"/>
    </source>
</evidence>
<name>A0A3N4KLC1_9PEZI</name>